<reference evidence="1" key="1">
    <citation type="journal article" date="2020" name="New Phytol.">
        <title>Comparative genomics reveals dynamic genome evolution in host specialist ectomycorrhizal fungi.</title>
        <authorList>
            <person name="Lofgren L.A."/>
            <person name="Nguyen N.H."/>
            <person name="Vilgalys R."/>
            <person name="Ruytinx J."/>
            <person name="Liao H.L."/>
            <person name="Branco S."/>
            <person name="Kuo A."/>
            <person name="LaButti K."/>
            <person name="Lipzen A."/>
            <person name="Andreopoulos W."/>
            <person name="Pangilinan J."/>
            <person name="Riley R."/>
            <person name="Hundley H."/>
            <person name="Na H."/>
            <person name="Barry K."/>
            <person name="Grigoriev I.V."/>
            <person name="Stajich J.E."/>
            <person name="Kennedy P.G."/>
        </authorList>
    </citation>
    <scope>NUCLEOTIDE SEQUENCE</scope>
    <source>
        <strain evidence="1">FC423</strain>
    </source>
</reference>
<sequence length="466" mass="53360">MNSRWVLKDGLPLGGPAIFDGRLFWPTPPALFDGQLFWPLLICMLHTELYVLSSVLKDRVFASNLWELIWERIIQAKQEETLQRHQSVCTCGDGRRHAAVEQILLEKKKKKRCQMEVSLHIQAIELLQQRWLLSQEGKPMSNNLNCTDSPLRLSSTWVAADLRKVFDEAFEKEVALHADPMAISLATTSSNAILCNLMLELHILHAKRCRAHAEMALYSVAIENCCGFDISPPTTFELLLCMDADMYCTNDEYGTDGSCGDYEDFDDYEDDEEVDIIDGGDLLGLLTIKFHRIDDWNHVERKRESYSYRVTFITGLHAYKCLNRKVDLQRTICRNTVRHDTEPHVVKVPSKDGVTCFKKWMDLETNHWVNQKGQQTFVALASKWQKTATMVPNSATEPVFAYKIFLESPGANSPPNLLVESINATGRNENQHEGNILVMKRERQNENGILNMAEKDKEFTMFLLKV</sequence>
<evidence type="ECO:0000313" key="2">
    <source>
        <dbReference type="Proteomes" id="UP000823399"/>
    </source>
</evidence>
<protein>
    <submittedName>
        <fullName evidence="1">Uncharacterized protein</fullName>
    </submittedName>
</protein>
<keyword evidence="2" id="KW-1185">Reference proteome</keyword>
<accession>A0A9P7EWY8</accession>
<evidence type="ECO:0000313" key="1">
    <source>
        <dbReference type="EMBL" id="KAG2093740.1"/>
    </source>
</evidence>
<dbReference type="Proteomes" id="UP000823399">
    <property type="component" value="Unassembled WGS sequence"/>
</dbReference>
<proteinExistence type="predicted"/>
<organism evidence="1 2">
    <name type="scientific">Suillus discolor</name>
    <dbReference type="NCBI Taxonomy" id="1912936"/>
    <lineage>
        <taxon>Eukaryota</taxon>
        <taxon>Fungi</taxon>
        <taxon>Dikarya</taxon>
        <taxon>Basidiomycota</taxon>
        <taxon>Agaricomycotina</taxon>
        <taxon>Agaricomycetes</taxon>
        <taxon>Agaricomycetidae</taxon>
        <taxon>Boletales</taxon>
        <taxon>Suillineae</taxon>
        <taxon>Suillaceae</taxon>
        <taxon>Suillus</taxon>
    </lineage>
</organism>
<dbReference type="AlphaFoldDB" id="A0A9P7EWY8"/>
<dbReference type="GeneID" id="64696523"/>
<gene>
    <name evidence="1" type="ORF">F5147DRAFT_657359</name>
</gene>
<name>A0A9P7EWY8_9AGAM</name>
<comment type="caution">
    <text evidence="1">The sequence shown here is derived from an EMBL/GenBank/DDBJ whole genome shotgun (WGS) entry which is preliminary data.</text>
</comment>
<dbReference type="EMBL" id="JABBWM010000083">
    <property type="protein sequence ID" value="KAG2093740.1"/>
    <property type="molecule type" value="Genomic_DNA"/>
</dbReference>
<dbReference type="RefSeq" id="XP_041287298.1">
    <property type="nucleotide sequence ID" value="XM_041434264.1"/>
</dbReference>